<evidence type="ECO:0000256" key="1">
    <source>
        <dbReference type="SAM" id="Phobius"/>
    </source>
</evidence>
<protein>
    <recommendedName>
        <fullName evidence="4">Glycosyltransferase RgtA/B/C/D-like domain-containing protein</fullName>
    </recommendedName>
</protein>
<evidence type="ECO:0008006" key="4">
    <source>
        <dbReference type="Google" id="ProtNLM"/>
    </source>
</evidence>
<feature type="transmembrane region" description="Helical" evidence="1">
    <location>
        <begin position="304"/>
        <end position="323"/>
    </location>
</feature>
<proteinExistence type="predicted"/>
<feature type="transmembrane region" description="Helical" evidence="1">
    <location>
        <begin position="176"/>
        <end position="193"/>
    </location>
</feature>
<evidence type="ECO:0000313" key="2">
    <source>
        <dbReference type="EMBL" id="OGG20020.1"/>
    </source>
</evidence>
<feature type="transmembrane region" description="Helical" evidence="1">
    <location>
        <begin position="205"/>
        <end position="222"/>
    </location>
</feature>
<feature type="transmembrane region" description="Helical" evidence="1">
    <location>
        <begin position="381"/>
        <end position="400"/>
    </location>
</feature>
<dbReference type="AlphaFoldDB" id="A0A1F6A5P3"/>
<feature type="transmembrane region" description="Helical" evidence="1">
    <location>
        <begin position="130"/>
        <end position="148"/>
    </location>
</feature>
<organism evidence="2 3">
    <name type="scientific">Candidatus Gottesmanbacteria bacterium RIFCSPHIGHO2_02_FULL_40_13</name>
    <dbReference type="NCBI Taxonomy" id="1798384"/>
    <lineage>
        <taxon>Bacteria</taxon>
        <taxon>Candidatus Gottesmaniibacteriota</taxon>
    </lineage>
</organism>
<evidence type="ECO:0000313" key="3">
    <source>
        <dbReference type="Proteomes" id="UP000177092"/>
    </source>
</evidence>
<sequence>MMLKKRLLIIFIGLISLSILEFQYFNQAFHTPKDSIYLGTVHYPPDYFSYLSYMVQGKDHLLSSTILYTSEKTPLVLVRWQYVLWGKLLSFFPLNTGQMYQIAVVIFTIGFMVSGYKLISLLLEKYEERILAFVFFVSSTAWPLVKIVDGRLSFSYHYYWFNTGNFFTRFSPTPNHLLGSILLTSGFILVLRWCKKIHTIRKIPYLLYNFAFVFIGLTLASISPMHWILFLGSLTGLMVILALRDLIIAKKTFFSITNFAVVIARTPTLRRGTWQSDERFPRSPALCGIARNDRGAKLESILKYLQPILFSIAGGLPAILYMLSVSKVFPYNSGISWEATKQVFMDFPNLFFASGIVILFASLGCYSYFRHKFFNPERLVTLFFLTISLAFFFTDLPWQLGTSNVRYWPEGIYVFIAVLASYGVFFLARLAKKAKYFVLTIILLLYLGTTIPTFIAEFNEKSEIIISNIYYLPNTIYDIYQFASRTIKRPSVFLLPWPYDFSFPAFTGQKSFTGHPLSHMTIDADKKYTLSAQFFSGTLDEKKVQEDLKRNGIQYILTPNKSVIEKYSFLKNLYSRGDAAVFEVR</sequence>
<feature type="transmembrane region" description="Helical" evidence="1">
    <location>
        <begin position="350"/>
        <end position="369"/>
    </location>
</feature>
<feature type="transmembrane region" description="Helical" evidence="1">
    <location>
        <begin position="99"/>
        <end position="118"/>
    </location>
</feature>
<dbReference type="STRING" id="1798384.A3D03_06305"/>
<comment type="caution">
    <text evidence="2">The sequence shown here is derived from an EMBL/GenBank/DDBJ whole genome shotgun (WGS) entry which is preliminary data.</text>
</comment>
<keyword evidence="1" id="KW-0812">Transmembrane</keyword>
<dbReference type="EMBL" id="MFJN01000060">
    <property type="protein sequence ID" value="OGG20020.1"/>
    <property type="molecule type" value="Genomic_DNA"/>
</dbReference>
<keyword evidence="1" id="KW-0472">Membrane</keyword>
<reference evidence="2 3" key="1">
    <citation type="journal article" date="2016" name="Nat. Commun.">
        <title>Thousands of microbial genomes shed light on interconnected biogeochemical processes in an aquifer system.</title>
        <authorList>
            <person name="Anantharaman K."/>
            <person name="Brown C.T."/>
            <person name="Hug L.A."/>
            <person name="Sharon I."/>
            <person name="Castelle C.J."/>
            <person name="Probst A.J."/>
            <person name="Thomas B.C."/>
            <person name="Singh A."/>
            <person name="Wilkins M.J."/>
            <person name="Karaoz U."/>
            <person name="Brodie E.L."/>
            <person name="Williams K.H."/>
            <person name="Hubbard S.S."/>
            <person name="Banfield J.F."/>
        </authorList>
    </citation>
    <scope>NUCLEOTIDE SEQUENCE [LARGE SCALE GENOMIC DNA]</scope>
</reference>
<feature type="transmembrane region" description="Helical" evidence="1">
    <location>
        <begin position="228"/>
        <end position="247"/>
    </location>
</feature>
<feature type="transmembrane region" description="Helical" evidence="1">
    <location>
        <begin position="436"/>
        <end position="455"/>
    </location>
</feature>
<gene>
    <name evidence="2" type="ORF">A3D03_06305</name>
</gene>
<dbReference type="Proteomes" id="UP000177092">
    <property type="component" value="Unassembled WGS sequence"/>
</dbReference>
<feature type="transmembrane region" description="Helical" evidence="1">
    <location>
        <begin position="7"/>
        <end position="25"/>
    </location>
</feature>
<accession>A0A1F6A5P3</accession>
<feature type="transmembrane region" description="Helical" evidence="1">
    <location>
        <begin position="412"/>
        <end position="431"/>
    </location>
</feature>
<name>A0A1F6A5P3_9BACT</name>
<keyword evidence="1" id="KW-1133">Transmembrane helix</keyword>